<evidence type="ECO:0000313" key="4">
    <source>
        <dbReference type="EMBL" id="AHC99863.1"/>
    </source>
</evidence>
<reference evidence="4 5" key="1">
    <citation type="submission" date="2013-09" db="EMBL/GenBank/DDBJ databases">
        <authorList>
            <consortium name="DOE Joint Genome Institute"/>
            <person name="Klenk H.-P."/>
            <person name="Huntemann M."/>
            <person name="Han J."/>
            <person name="Chen A."/>
            <person name="Kyrpides N."/>
            <person name="Mavromatis K."/>
            <person name="Markowitz V."/>
            <person name="Palaniappan K."/>
            <person name="Ivanova N."/>
            <person name="Schaumberg A."/>
            <person name="Pati A."/>
            <person name="Liolios K."/>
            <person name="Nordberg H.P."/>
            <person name="Cantor M.N."/>
            <person name="Hua S.X."/>
            <person name="Woyke T."/>
        </authorList>
    </citation>
    <scope>NUCLEOTIDE SEQUENCE [LARGE SCALE GENOMIC DNA]</scope>
    <source>
        <strain evidence="4 5">DSM 14336</strain>
    </source>
</reference>
<dbReference type="Proteomes" id="UP000018780">
    <property type="component" value="Chromosome"/>
</dbReference>
<name>V9VQA2_9RHOB</name>
<accession>V9VQA2</accession>
<dbReference type="HOGENOM" id="CLU_015405_0_0_5"/>
<evidence type="ECO:0000256" key="3">
    <source>
        <dbReference type="SAM" id="Phobius"/>
    </source>
</evidence>
<keyword evidence="3" id="KW-1133">Transmembrane helix</keyword>
<keyword evidence="1" id="KW-0175">Coiled coil</keyword>
<protein>
    <submittedName>
        <fullName evidence="4">ATPase</fullName>
    </submittedName>
</protein>
<feature type="transmembrane region" description="Helical" evidence="3">
    <location>
        <begin position="33"/>
        <end position="55"/>
    </location>
</feature>
<dbReference type="NCBIfam" id="TIGR02302">
    <property type="entry name" value="aProt_lowcomp"/>
    <property type="match status" value="1"/>
</dbReference>
<dbReference type="STRING" id="999552.METH_03230"/>
<evidence type="ECO:0000256" key="1">
    <source>
        <dbReference type="SAM" id="Coils"/>
    </source>
</evidence>
<proteinExistence type="predicted"/>
<keyword evidence="5" id="KW-1185">Reference proteome</keyword>
<organism evidence="4 5">
    <name type="scientific">Leisingera methylohalidivorans DSM 14336</name>
    <dbReference type="NCBI Taxonomy" id="999552"/>
    <lineage>
        <taxon>Bacteria</taxon>
        <taxon>Pseudomonadati</taxon>
        <taxon>Pseudomonadota</taxon>
        <taxon>Alphaproteobacteria</taxon>
        <taxon>Rhodobacterales</taxon>
        <taxon>Roseobacteraceae</taxon>
        <taxon>Leisingera</taxon>
    </lineage>
</organism>
<keyword evidence="3" id="KW-0472">Membrane</keyword>
<dbReference type="KEGG" id="lmd:METH_03230"/>
<evidence type="ECO:0000256" key="2">
    <source>
        <dbReference type="SAM" id="MobiDB-lite"/>
    </source>
</evidence>
<feature type="region of interest" description="Disordered" evidence="2">
    <location>
        <begin position="648"/>
        <end position="722"/>
    </location>
</feature>
<keyword evidence="3" id="KW-0812">Transmembrane</keyword>
<feature type="transmembrane region" description="Helical" evidence="3">
    <location>
        <begin position="61"/>
        <end position="81"/>
    </location>
</feature>
<dbReference type="AlphaFoldDB" id="V9VQA2"/>
<dbReference type="RefSeq" id="WP_024088957.1">
    <property type="nucleotide sequence ID" value="NC_023135.1"/>
</dbReference>
<gene>
    <name evidence="4" type="ORF">METH_03230</name>
</gene>
<sequence length="868" mass="94222">MPFDRRADPALKRLRRPVLLTQSGLVAERAMRAFWPLASVLMAALAALMLGLHLLLPESAVWTGAIAAVLAAAAAFGWGAWRFRWPARSEALARLDATLPGRPVAAMLDTQAVGAGDAASIVLWQAHQRRMAEAAAQARAPAPDLNVAAADPYALRYAAGLFLAVALLFGSVWQAASIKELGADGGAALNGPAWEGWAEPPDYTRLPVLYLNDQAGGALKLPEGSRVTLRFYGEAGALSLSQSVAGPSPEPPPDLDGAMEFDVRRSGTVSIDGTGGRSWQVEVIPDQAPRVAVAGRPELESDGYTTLAFAARDDYGVAAGQVRIALDLAAVERRHGLAADPDPREALVLDLPLPLSGSRKEFTEKLIEDFARHPWANLPVVFTFSAVDAAGQSAAAAGFGTDLVTRRFFDPLAAAVIEQRRDLLWARANAPRTAQILRTLSHRPEDLFRDYGDFLRLRTILRRLESYTVQGSIPEPQQAEIAAALWDLAIQLEEGDVGDALERMQRAQERLSQAMRDGASDQEIAQLMQELREATEDYMRQLSRQAEANGEVLEPGEMPEDMMTLSQDDLQAMMDRIQELMQQGRMAEAEQALREFQEMMENMRMTRAQQRQGEGSQGREAMEGLGETLREQQGLSDQAFRDLQEQFNPGARSGESQGNEGRDGGLGRGQSHQGGQGGDSGQDGQGSDGAESRTPQGSGPDGRTQPGADGSLADRQQALRRQLQRQQEGLPYLDGEAGDAAREALDRAGRAMEGAEDALRGGDMAEAIDQQSEAMEALREGMRNLGQALAQREDGQRNGQGQPSATAEGERLDPLGRSNGSVDDGGKVGEGNAYRRAWNLLEDIRRRAGERDRSERERNYLQRLLDRF</sequence>
<dbReference type="EMBL" id="CP006773">
    <property type="protein sequence ID" value="AHC99863.1"/>
    <property type="molecule type" value="Genomic_DNA"/>
</dbReference>
<feature type="transmembrane region" description="Helical" evidence="3">
    <location>
        <begin position="154"/>
        <end position="173"/>
    </location>
</feature>
<feature type="coiled-coil region" evidence="1">
    <location>
        <begin position="490"/>
        <end position="609"/>
    </location>
</feature>
<feature type="compositionally biased region" description="Gly residues" evidence="2">
    <location>
        <begin position="666"/>
        <end position="687"/>
    </location>
</feature>
<dbReference type="InterPro" id="IPR012683">
    <property type="entry name" value="CHP02302_TM"/>
</dbReference>
<feature type="region of interest" description="Disordered" evidence="2">
    <location>
        <begin position="784"/>
        <end position="830"/>
    </location>
</feature>
<evidence type="ECO:0000313" key="5">
    <source>
        <dbReference type="Proteomes" id="UP000018780"/>
    </source>
</evidence>
<dbReference type="OrthoDB" id="8477685at2"/>
<dbReference type="Pfam" id="PF13779">
    <property type="entry name" value="DUF4175"/>
    <property type="match status" value="1"/>
</dbReference>
<dbReference type="PATRIC" id="fig|999552.6.peg.643"/>